<feature type="chain" id="PRO_5017459374" evidence="3">
    <location>
        <begin position="25"/>
        <end position="193"/>
    </location>
</feature>
<proteinExistence type="predicted"/>
<feature type="signal peptide" evidence="3">
    <location>
        <begin position="1"/>
        <end position="24"/>
    </location>
</feature>
<dbReference type="GeneTree" id="ENSGT00390000004977"/>
<protein>
    <submittedName>
        <fullName evidence="4">Pituitary tumor-transforming gene 1 protein-interacting protein-like</fullName>
    </submittedName>
</protein>
<dbReference type="STRING" id="1676925.ENSPKIP00000026831"/>
<name>A0A3B3S9Z6_9TELE</name>
<dbReference type="PANTHER" id="PTHR15191">
    <property type="entry name" value="PROTEIN CBG20567"/>
    <property type="match status" value="1"/>
</dbReference>
<feature type="coiled-coil region" evidence="1">
    <location>
        <begin position="121"/>
        <end position="150"/>
    </location>
</feature>
<keyword evidence="2" id="KW-0812">Transmembrane</keyword>
<sequence length="193" mass="22453">MVELRIFVPFAIMIFSMVISQTSAKSCEMSNSTCEDCLRNVSCLWCRTTMTCVVYPVRSVLPPSSLCPLAQARWGRCWVNFQALIITLSVFGGIILIGIFVCCCCCYYRCKKSRTMEPDPKEQQEEERRKARHEERKAEMKMRHDEIRMKYGEWDILPFLRTRPLCIPMFEAHPSCATVLCVFRPTSPCLLYY</sequence>
<keyword evidence="1" id="KW-0175">Coiled coil</keyword>
<keyword evidence="2" id="KW-1133">Transmembrane helix</keyword>
<reference evidence="4" key="2">
    <citation type="submission" date="2025-09" db="UniProtKB">
        <authorList>
            <consortium name="Ensembl"/>
        </authorList>
    </citation>
    <scope>IDENTIFICATION</scope>
</reference>
<keyword evidence="2" id="KW-0472">Membrane</keyword>
<accession>A0A3B3S9Z6</accession>
<dbReference type="GO" id="GO:0006606">
    <property type="term" value="P:protein import into nucleus"/>
    <property type="evidence" value="ECO:0007669"/>
    <property type="project" value="TreeGrafter"/>
</dbReference>
<dbReference type="PANTHER" id="PTHR15191:SF7">
    <property type="entry name" value="PTTG1-INTERACTING PROTEIN B"/>
    <property type="match status" value="1"/>
</dbReference>
<evidence type="ECO:0000313" key="4">
    <source>
        <dbReference type="Ensembl" id="ENSPKIP00000026831.1"/>
    </source>
</evidence>
<dbReference type="Proteomes" id="UP000261540">
    <property type="component" value="Unplaced"/>
</dbReference>
<reference evidence="4" key="1">
    <citation type="submission" date="2025-08" db="UniProtKB">
        <authorList>
            <consortium name="Ensembl"/>
        </authorList>
    </citation>
    <scope>IDENTIFICATION</scope>
</reference>
<dbReference type="GO" id="GO:0005634">
    <property type="term" value="C:nucleus"/>
    <property type="evidence" value="ECO:0007669"/>
    <property type="project" value="TreeGrafter"/>
</dbReference>
<dbReference type="InterPro" id="IPR052304">
    <property type="entry name" value="PTTG1IP"/>
</dbReference>
<feature type="transmembrane region" description="Helical" evidence="2">
    <location>
        <begin position="83"/>
        <end position="108"/>
    </location>
</feature>
<evidence type="ECO:0000313" key="5">
    <source>
        <dbReference type="Proteomes" id="UP000261540"/>
    </source>
</evidence>
<dbReference type="GO" id="GO:0005737">
    <property type="term" value="C:cytoplasm"/>
    <property type="evidence" value="ECO:0007669"/>
    <property type="project" value="TreeGrafter"/>
</dbReference>
<keyword evidence="5" id="KW-1185">Reference proteome</keyword>
<keyword evidence="3" id="KW-0732">Signal</keyword>
<evidence type="ECO:0000256" key="3">
    <source>
        <dbReference type="SAM" id="SignalP"/>
    </source>
</evidence>
<dbReference type="AlphaFoldDB" id="A0A3B3S9Z6"/>
<organism evidence="4 5">
    <name type="scientific">Paramormyrops kingsleyae</name>
    <dbReference type="NCBI Taxonomy" id="1676925"/>
    <lineage>
        <taxon>Eukaryota</taxon>
        <taxon>Metazoa</taxon>
        <taxon>Chordata</taxon>
        <taxon>Craniata</taxon>
        <taxon>Vertebrata</taxon>
        <taxon>Euteleostomi</taxon>
        <taxon>Actinopterygii</taxon>
        <taxon>Neopterygii</taxon>
        <taxon>Teleostei</taxon>
        <taxon>Osteoglossocephala</taxon>
        <taxon>Osteoglossomorpha</taxon>
        <taxon>Osteoglossiformes</taxon>
        <taxon>Mormyridae</taxon>
        <taxon>Paramormyrops</taxon>
    </lineage>
</organism>
<dbReference type="Ensembl" id="ENSPKIT00000007591.1">
    <property type="protein sequence ID" value="ENSPKIP00000026831.1"/>
    <property type="gene ID" value="ENSPKIG00000009145.1"/>
</dbReference>
<evidence type="ECO:0000256" key="2">
    <source>
        <dbReference type="SAM" id="Phobius"/>
    </source>
</evidence>
<evidence type="ECO:0000256" key="1">
    <source>
        <dbReference type="SAM" id="Coils"/>
    </source>
</evidence>